<dbReference type="InterPro" id="IPR001279">
    <property type="entry name" value="Metallo-B-lactamas"/>
</dbReference>
<protein>
    <submittedName>
        <fullName evidence="2">Metallo-beta-lactamase domain protein</fullName>
    </submittedName>
</protein>
<reference evidence="2" key="1">
    <citation type="journal article" date="2020" name="Stud. Mycol.">
        <title>101 Dothideomycetes genomes: a test case for predicting lifestyles and emergence of pathogens.</title>
        <authorList>
            <person name="Haridas S."/>
            <person name="Albert R."/>
            <person name="Binder M."/>
            <person name="Bloem J."/>
            <person name="Labutti K."/>
            <person name="Salamov A."/>
            <person name="Andreopoulos B."/>
            <person name="Baker S."/>
            <person name="Barry K."/>
            <person name="Bills G."/>
            <person name="Bluhm B."/>
            <person name="Cannon C."/>
            <person name="Castanera R."/>
            <person name="Culley D."/>
            <person name="Daum C."/>
            <person name="Ezra D."/>
            <person name="Gonzalez J."/>
            <person name="Henrissat B."/>
            <person name="Kuo A."/>
            <person name="Liang C."/>
            <person name="Lipzen A."/>
            <person name="Lutzoni F."/>
            <person name="Magnuson J."/>
            <person name="Mondo S."/>
            <person name="Nolan M."/>
            <person name="Ohm R."/>
            <person name="Pangilinan J."/>
            <person name="Park H.-J."/>
            <person name="Ramirez L."/>
            <person name="Alfaro M."/>
            <person name="Sun H."/>
            <person name="Tritt A."/>
            <person name="Yoshinaga Y."/>
            <person name="Zwiers L.-H."/>
            <person name="Turgeon B."/>
            <person name="Goodwin S."/>
            <person name="Spatafora J."/>
            <person name="Crous P."/>
            <person name="Grigoriev I."/>
        </authorList>
    </citation>
    <scope>NUCLEOTIDE SEQUENCE</scope>
    <source>
        <strain evidence="2">CBS 207.26</strain>
    </source>
</reference>
<proteinExistence type="predicted"/>
<accession>A0A6A6ET08</accession>
<dbReference type="EMBL" id="ML994614">
    <property type="protein sequence ID" value="KAF2193026.1"/>
    <property type="molecule type" value="Genomic_DNA"/>
</dbReference>
<gene>
    <name evidence="2" type="ORF">K469DRAFT_730019</name>
</gene>
<dbReference type="Pfam" id="PF00753">
    <property type="entry name" value="Lactamase_B"/>
    <property type="match status" value="1"/>
</dbReference>
<dbReference type="AlphaFoldDB" id="A0A6A6ET08"/>
<dbReference type="SMART" id="SM00849">
    <property type="entry name" value="Lactamase_B"/>
    <property type="match status" value="1"/>
</dbReference>
<dbReference type="CDD" id="cd07739">
    <property type="entry name" value="metallo-hydrolase-like_MBL-fold"/>
    <property type="match status" value="1"/>
</dbReference>
<dbReference type="SUPFAM" id="SSF56281">
    <property type="entry name" value="Metallo-hydrolase/oxidoreductase"/>
    <property type="match status" value="1"/>
</dbReference>
<name>A0A6A6ET08_9PEZI</name>
<dbReference type="InterPro" id="IPR036866">
    <property type="entry name" value="RibonucZ/Hydroxyglut_hydro"/>
</dbReference>
<dbReference type="OrthoDB" id="536211at2759"/>
<organism evidence="2 3">
    <name type="scientific">Zopfia rhizophila CBS 207.26</name>
    <dbReference type="NCBI Taxonomy" id="1314779"/>
    <lineage>
        <taxon>Eukaryota</taxon>
        <taxon>Fungi</taxon>
        <taxon>Dikarya</taxon>
        <taxon>Ascomycota</taxon>
        <taxon>Pezizomycotina</taxon>
        <taxon>Dothideomycetes</taxon>
        <taxon>Dothideomycetes incertae sedis</taxon>
        <taxon>Zopfiaceae</taxon>
        <taxon>Zopfia</taxon>
    </lineage>
</organism>
<keyword evidence="3" id="KW-1185">Reference proteome</keyword>
<evidence type="ECO:0000259" key="1">
    <source>
        <dbReference type="SMART" id="SM00849"/>
    </source>
</evidence>
<dbReference type="Proteomes" id="UP000800200">
    <property type="component" value="Unassembled WGS sequence"/>
</dbReference>
<dbReference type="Gene3D" id="3.60.15.10">
    <property type="entry name" value="Ribonuclease Z/Hydroxyacylglutathione hydrolase-like"/>
    <property type="match status" value="1"/>
</dbReference>
<evidence type="ECO:0000313" key="2">
    <source>
        <dbReference type="EMBL" id="KAF2193026.1"/>
    </source>
</evidence>
<evidence type="ECO:0000313" key="3">
    <source>
        <dbReference type="Proteomes" id="UP000800200"/>
    </source>
</evidence>
<feature type="domain" description="Metallo-beta-lactamase" evidence="1">
    <location>
        <begin position="44"/>
        <end position="217"/>
    </location>
</feature>
<sequence>MIRNQKFIVSSKHPRPRRYKIFFSRRPGVNRSTPSGNDSLKWVPTTSTLIYGQKDAVLVGTQLTTVAGKELADWVISSGKNLTVIYIIHAHGDHFYGNAALLEHFPDAKVVSTPEVVARMAMEISPERAEGLWKKLFPGQIPEVLVAAVGLDKDEFELEGEKLRIVPSIRLAVTRDAVYNNTHPYLGESGSKQARLEWIAALNKIAALKPEIVVGGHSDPSRGFSPHSIEETKVYLEEFDRLNEQTATAEE</sequence>